<keyword evidence="5" id="KW-0963">Cytoplasm</keyword>
<evidence type="ECO:0000259" key="13">
    <source>
        <dbReference type="SMART" id="SM00382"/>
    </source>
</evidence>
<evidence type="ECO:0000256" key="12">
    <source>
        <dbReference type="SAM" id="MobiDB-lite"/>
    </source>
</evidence>
<evidence type="ECO:0000256" key="8">
    <source>
        <dbReference type="ARBA" id="ARBA00022806"/>
    </source>
</evidence>
<gene>
    <name evidence="15" type="ORF">BGZ99_006596</name>
</gene>
<dbReference type="AlphaFoldDB" id="A0A9P6RSD4"/>
<dbReference type="SMART" id="SM00487">
    <property type="entry name" value="DEXDc"/>
    <property type="match status" value="1"/>
</dbReference>
<dbReference type="Pfam" id="PF21138">
    <property type="entry name" value="SMUBP-2_HCS1_1B"/>
    <property type="match status" value="1"/>
</dbReference>
<dbReference type="InterPro" id="IPR027417">
    <property type="entry name" value="P-loop_NTPase"/>
</dbReference>
<dbReference type="SMART" id="SM00382">
    <property type="entry name" value="AAA"/>
    <property type="match status" value="1"/>
</dbReference>
<feature type="domain" description="AAA+ ATPase" evidence="13">
    <location>
        <begin position="227"/>
        <end position="497"/>
    </location>
</feature>
<dbReference type="InterPro" id="IPR047187">
    <property type="entry name" value="SF1_C_Upf1"/>
</dbReference>
<dbReference type="InterPro" id="IPR050534">
    <property type="entry name" value="Coronavir_polyprotein_1ab"/>
</dbReference>
<dbReference type="Gene3D" id="2.40.30.270">
    <property type="match status" value="1"/>
</dbReference>
<keyword evidence="7" id="KW-0378">Hydrolase</keyword>
<feature type="region of interest" description="Disordered" evidence="12">
    <location>
        <begin position="592"/>
        <end position="618"/>
    </location>
</feature>
<keyword evidence="9" id="KW-0067">ATP-binding</keyword>
<sequence>MDPEAFLTHQEKLVQAERDYEVQEIQRVFEACTPAQLAKKGLAVLGLTVVGMKTGAGGKSLVDLELSNATSTSPALPAHRLRVGDIVALEEHGAGSKGKPMAQKATYKPKLDGVIFRVTETTIVVAVKSRKEGENEEEIPKEVQERCRVVKLANNITYERMISQMKFLKGTLSQASANSLPLGLTNVLFGRQNPTFDDAWSDLSKIKFLDPTLNDSQREAVRFALAAEQVALIHGPPGTGKTFTLVELIRQLVLQKKRVLVCGPSNISVDNLVERLAAFRLNIVRTGHPARLLPSVLDHSLDVLSRTSDQGRLVNDIRVELDETFQKIQRCKFRSERRQLFQEVKQLRKDFRAREKLVVKELIQSANVVLSTLNGCAAKTLWGEKFDVVIIDEATQALEAVSIRLRINKGYDHTECWIAIGKGAKVVLAGDHLQLPPTIISEGISTTATLAAEALSLTKELKEQRKKAARVGANASFEVPALDLDRIAKDQDYSSFLLSTTMFVRMLGCFPENSAKLIKRTLVTQYRMHEDIMAFPSAKLYQNLLVADDSCKSWLLRDLPGVIKTGRGSETEESDTDYPLVFMDTSMAGMGEETEDQESNGAGGSAASGGPDDSKLNRGEAATVVDYVKGLMKSGVSPEDIAIITPYSAQNALLRQLLKEDYPDIEIGTVDGFQGREKQAIILTLVRSNDAGEVGFLSDRRRLNVAMTRSKRHLCVVGDSETLGKKDAFLKAWMEFMAEHADVRYVD</sequence>
<comment type="caution">
    <text evidence="15">The sequence shown here is derived from an EMBL/GenBank/DDBJ whole genome shotgun (WGS) entry which is preliminary data.</text>
</comment>
<comment type="catalytic activity">
    <reaction evidence="11">
        <text>ATP + H2O = ADP + phosphate + H(+)</text>
        <dbReference type="Rhea" id="RHEA:13065"/>
        <dbReference type="ChEBI" id="CHEBI:15377"/>
        <dbReference type="ChEBI" id="CHEBI:15378"/>
        <dbReference type="ChEBI" id="CHEBI:30616"/>
        <dbReference type="ChEBI" id="CHEBI:43474"/>
        <dbReference type="ChEBI" id="CHEBI:456216"/>
        <dbReference type="EC" id="3.6.4.12"/>
    </reaction>
    <physiologicalReaction direction="left-to-right" evidence="11">
        <dbReference type="Rhea" id="RHEA:13066"/>
    </physiologicalReaction>
</comment>
<evidence type="ECO:0000259" key="14">
    <source>
        <dbReference type="SMART" id="SM00487"/>
    </source>
</evidence>
<evidence type="ECO:0000256" key="6">
    <source>
        <dbReference type="ARBA" id="ARBA00022741"/>
    </source>
</evidence>
<evidence type="ECO:0000256" key="1">
    <source>
        <dbReference type="ARBA" id="ARBA00004123"/>
    </source>
</evidence>
<keyword evidence="8" id="KW-0347">Helicase</keyword>
<dbReference type="Proteomes" id="UP000738325">
    <property type="component" value="Unassembled WGS sequence"/>
</dbReference>
<dbReference type="GO" id="GO:0043139">
    <property type="term" value="F:5'-3' DNA helicase activity"/>
    <property type="evidence" value="ECO:0007669"/>
    <property type="project" value="TreeGrafter"/>
</dbReference>
<evidence type="ECO:0000313" key="16">
    <source>
        <dbReference type="Proteomes" id="UP000738325"/>
    </source>
</evidence>
<dbReference type="PANTHER" id="PTHR43788:SF8">
    <property type="entry name" value="DNA-BINDING PROTEIN SMUBP-2"/>
    <property type="match status" value="1"/>
</dbReference>
<evidence type="ECO:0000256" key="7">
    <source>
        <dbReference type="ARBA" id="ARBA00022801"/>
    </source>
</evidence>
<keyword evidence="16" id="KW-1185">Reference proteome</keyword>
<dbReference type="EC" id="3.6.4.12" evidence="4"/>
<keyword evidence="6" id="KW-0547">Nucleotide-binding</keyword>
<protein>
    <recommendedName>
        <fullName evidence="4">DNA helicase</fullName>
        <ecNumber evidence="4">3.6.4.12</ecNumber>
    </recommendedName>
</protein>
<dbReference type="InterPro" id="IPR041677">
    <property type="entry name" value="DNA2/NAM7_AAA_11"/>
</dbReference>
<comment type="subcellular location">
    <subcellularLocation>
        <location evidence="2">Cytoplasm</location>
    </subcellularLocation>
    <subcellularLocation>
        <location evidence="1">Nucleus</location>
    </subcellularLocation>
</comment>
<dbReference type="EMBL" id="JAAAIP010000045">
    <property type="protein sequence ID" value="KAG0327924.1"/>
    <property type="molecule type" value="Genomic_DNA"/>
</dbReference>
<dbReference type="GO" id="GO:0005634">
    <property type="term" value="C:nucleus"/>
    <property type="evidence" value="ECO:0007669"/>
    <property type="project" value="UniProtKB-SubCell"/>
</dbReference>
<dbReference type="SUPFAM" id="SSF52540">
    <property type="entry name" value="P-loop containing nucleoside triphosphate hydrolases"/>
    <property type="match status" value="1"/>
</dbReference>
<comment type="similarity">
    <text evidence="3">Belongs to the DNA2/NAM7 helicase family.</text>
</comment>
<dbReference type="GO" id="GO:0003723">
    <property type="term" value="F:RNA binding"/>
    <property type="evidence" value="ECO:0007669"/>
    <property type="project" value="InterPro"/>
</dbReference>
<dbReference type="GO" id="GO:0016787">
    <property type="term" value="F:hydrolase activity"/>
    <property type="evidence" value="ECO:0007669"/>
    <property type="project" value="UniProtKB-KW"/>
</dbReference>
<dbReference type="InterPro" id="IPR048761">
    <property type="entry name" value="SMUBP-2_HCS1_1B"/>
</dbReference>
<dbReference type="Gene3D" id="3.40.50.300">
    <property type="entry name" value="P-loop containing nucleotide triphosphate hydrolases"/>
    <property type="match status" value="2"/>
</dbReference>
<dbReference type="PANTHER" id="PTHR43788">
    <property type="entry name" value="DNA2/NAM7 HELICASE FAMILY MEMBER"/>
    <property type="match status" value="1"/>
</dbReference>
<name>A0A9P6RSD4_9FUNG</name>
<proteinExistence type="inferred from homology"/>
<evidence type="ECO:0000256" key="5">
    <source>
        <dbReference type="ARBA" id="ARBA00022490"/>
    </source>
</evidence>
<evidence type="ECO:0000256" key="2">
    <source>
        <dbReference type="ARBA" id="ARBA00004496"/>
    </source>
</evidence>
<evidence type="ECO:0000256" key="4">
    <source>
        <dbReference type="ARBA" id="ARBA00012551"/>
    </source>
</evidence>
<dbReference type="Pfam" id="PF13086">
    <property type="entry name" value="AAA_11"/>
    <property type="match status" value="1"/>
</dbReference>
<organism evidence="15 16">
    <name type="scientific">Dissophora globulifera</name>
    <dbReference type="NCBI Taxonomy" id="979702"/>
    <lineage>
        <taxon>Eukaryota</taxon>
        <taxon>Fungi</taxon>
        <taxon>Fungi incertae sedis</taxon>
        <taxon>Mucoromycota</taxon>
        <taxon>Mortierellomycotina</taxon>
        <taxon>Mortierellomycetes</taxon>
        <taxon>Mortierellales</taxon>
        <taxon>Mortierellaceae</taxon>
        <taxon>Dissophora</taxon>
    </lineage>
</organism>
<feature type="domain" description="Helicase ATP-binding" evidence="14">
    <location>
        <begin position="209"/>
        <end position="480"/>
    </location>
</feature>
<dbReference type="OrthoDB" id="6513042at2759"/>
<evidence type="ECO:0000256" key="10">
    <source>
        <dbReference type="ARBA" id="ARBA00023242"/>
    </source>
</evidence>
<reference evidence="15" key="1">
    <citation type="journal article" date="2020" name="Fungal Divers.">
        <title>Resolving the Mortierellaceae phylogeny through synthesis of multi-gene phylogenetics and phylogenomics.</title>
        <authorList>
            <person name="Vandepol N."/>
            <person name="Liber J."/>
            <person name="Desiro A."/>
            <person name="Na H."/>
            <person name="Kennedy M."/>
            <person name="Barry K."/>
            <person name="Grigoriev I.V."/>
            <person name="Miller A.N."/>
            <person name="O'Donnell K."/>
            <person name="Stajich J.E."/>
            <person name="Bonito G."/>
        </authorList>
    </citation>
    <scope>NUCLEOTIDE SEQUENCE</scope>
    <source>
        <strain evidence="15">REB-010B</strain>
    </source>
</reference>
<dbReference type="InterPro" id="IPR003593">
    <property type="entry name" value="AAA+_ATPase"/>
</dbReference>
<dbReference type="GO" id="GO:0005524">
    <property type="term" value="F:ATP binding"/>
    <property type="evidence" value="ECO:0007669"/>
    <property type="project" value="UniProtKB-KW"/>
</dbReference>
<dbReference type="InterPro" id="IPR041679">
    <property type="entry name" value="DNA2/NAM7-like_C"/>
</dbReference>
<dbReference type="Pfam" id="PF13087">
    <property type="entry name" value="AAA_12"/>
    <property type="match status" value="1"/>
</dbReference>
<evidence type="ECO:0000256" key="9">
    <source>
        <dbReference type="ARBA" id="ARBA00022840"/>
    </source>
</evidence>
<evidence type="ECO:0000313" key="15">
    <source>
        <dbReference type="EMBL" id="KAG0327924.1"/>
    </source>
</evidence>
<dbReference type="InterPro" id="IPR014001">
    <property type="entry name" value="Helicase_ATP-bd"/>
</dbReference>
<dbReference type="CDD" id="cd18808">
    <property type="entry name" value="SF1_C_Upf1"/>
    <property type="match status" value="1"/>
</dbReference>
<evidence type="ECO:0000256" key="11">
    <source>
        <dbReference type="ARBA" id="ARBA00048432"/>
    </source>
</evidence>
<evidence type="ECO:0000256" key="3">
    <source>
        <dbReference type="ARBA" id="ARBA00007913"/>
    </source>
</evidence>
<dbReference type="GO" id="GO:0005737">
    <property type="term" value="C:cytoplasm"/>
    <property type="evidence" value="ECO:0007669"/>
    <property type="project" value="UniProtKB-SubCell"/>
</dbReference>
<accession>A0A9P6RSD4</accession>
<keyword evidence="10" id="KW-0539">Nucleus</keyword>